<keyword evidence="2" id="KW-1185">Reference proteome</keyword>
<gene>
    <name evidence="1" type="ORF">GCM10009550_01660</name>
</gene>
<protein>
    <recommendedName>
        <fullName evidence="3">YozE SAM-like protein</fullName>
    </recommendedName>
</protein>
<organism evidence="1 2">
    <name type="scientific">Actinocorallia libanotica</name>
    <dbReference type="NCBI Taxonomy" id="46162"/>
    <lineage>
        <taxon>Bacteria</taxon>
        <taxon>Bacillati</taxon>
        <taxon>Actinomycetota</taxon>
        <taxon>Actinomycetes</taxon>
        <taxon>Streptosporangiales</taxon>
        <taxon>Thermomonosporaceae</taxon>
        <taxon>Actinocorallia</taxon>
    </lineage>
</organism>
<evidence type="ECO:0000313" key="1">
    <source>
        <dbReference type="EMBL" id="GAA0936120.1"/>
    </source>
</evidence>
<reference evidence="1 2" key="1">
    <citation type="journal article" date="2019" name="Int. J. Syst. Evol. Microbiol.">
        <title>The Global Catalogue of Microorganisms (GCM) 10K type strain sequencing project: providing services to taxonomists for standard genome sequencing and annotation.</title>
        <authorList>
            <consortium name="The Broad Institute Genomics Platform"/>
            <consortium name="The Broad Institute Genome Sequencing Center for Infectious Disease"/>
            <person name="Wu L."/>
            <person name="Ma J."/>
        </authorList>
    </citation>
    <scope>NUCLEOTIDE SEQUENCE [LARGE SCALE GENOMIC DNA]</scope>
    <source>
        <strain evidence="1 2">JCM 10696</strain>
    </source>
</reference>
<name>A0ABN1Q0R0_9ACTN</name>
<evidence type="ECO:0000313" key="2">
    <source>
        <dbReference type="Proteomes" id="UP001500665"/>
    </source>
</evidence>
<dbReference type="RefSeq" id="WP_344235559.1">
    <property type="nucleotide sequence ID" value="NZ_BAAAHH010000001.1"/>
</dbReference>
<evidence type="ECO:0008006" key="3">
    <source>
        <dbReference type="Google" id="ProtNLM"/>
    </source>
</evidence>
<dbReference type="Proteomes" id="UP001500665">
    <property type="component" value="Unassembled WGS sequence"/>
</dbReference>
<sequence>MDVTFTHFRPGADTNHFLSARCTECTAGRLSRMNLGEVETAHYLNHLITSDALAAYRHVWASLSPHGGGNASWHDAPSNPAVAELAAYMRTAYELNKAGWPADVPTYTVRASMRSGPLGCTVKDVPLTEALAQMARWVAGWPGQVTREESAGLVESFESFRAGYTGRGTWEADTEEMRFLFAPSDHALLTGL</sequence>
<dbReference type="EMBL" id="BAAAHH010000001">
    <property type="protein sequence ID" value="GAA0936120.1"/>
    <property type="molecule type" value="Genomic_DNA"/>
</dbReference>
<proteinExistence type="predicted"/>
<comment type="caution">
    <text evidence="1">The sequence shown here is derived from an EMBL/GenBank/DDBJ whole genome shotgun (WGS) entry which is preliminary data.</text>
</comment>
<accession>A0ABN1Q0R0</accession>